<name>A0A3N2R551_9RHOB</name>
<dbReference type="Pfam" id="PF05437">
    <property type="entry name" value="AzlD"/>
    <property type="match status" value="1"/>
</dbReference>
<dbReference type="EMBL" id="RDRB01000004">
    <property type="protein sequence ID" value="ROU02554.1"/>
    <property type="molecule type" value="Genomic_DNA"/>
</dbReference>
<reference evidence="2 3" key="1">
    <citation type="submission" date="2018-10" db="EMBL/GenBank/DDBJ databases">
        <title>Histidinibacterium lentulum gen. nov., sp. nov., a marine bacterium from the culture broth of Picochlorum sp. 122.</title>
        <authorList>
            <person name="Wang G."/>
        </authorList>
    </citation>
    <scope>NUCLEOTIDE SEQUENCE [LARGE SCALE GENOMIC DNA]</scope>
    <source>
        <strain evidence="2 3">B17</strain>
    </source>
</reference>
<accession>A0A3N2R551</accession>
<dbReference type="InterPro" id="IPR008407">
    <property type="entry name" value="Brnchd-chn_aa_trnsp_AzlD"/>
</dbReference>
<feature type="transmembrane region" description="Helical" evidence="1">
    <location>
        <begin position="40"/>
        <end position="62"/>
    </location>
</feature>
<comment type="caution">
    <text evidence="2">The sequence shown here is derived from an EMBL/GenBank/DDBJ whole genome shotgun (WGS) entry which is preliminary data.</text>
</comment>
<proteinExistence type="predicted"/>
<evidence type="ECO:0000313" key="2">
    <source>
        <dbReference type="EMBL" id="ROU02554.1"/>
    </source>
</evidence>
<sequence>MSDAQIWALIGCMAVGTFLIRFSFLGLVGDRPLPGWLLRLLRYTPVAVIPAIVAPLVAFPAATGGETDPVRLAAAVAALAVGAWRRDVILAVGAGALMLYGGLWIMG</sequence>
<keyword evidence="1" id="KW-0812">Transmembrane</keyword>
<dbReference type="RefSeq" id="WP_123642078.1">
    <property type="nucleotide sequence ID" value="NZ_ML119084.1"/>
</dbReference>
<evidence type="ECO:0000313" key="3">
    <source>
        <dbReference type="Proteomes" id="UP000268016"/>
    </source>
</evidence>
<dbReference type="AlphaFoldDB" id="A0A3N2R551"/>
<organism evidence="2 3">
    <name type="scientific">Histidinibacterium lentulum</name>
    <dbReference type="NCBI Taxonomy" id="2480588"/>
    <lineage>
        <taxon>Bacteria</taxon>
        <taxon>Pseudomonadati</taxon>
        <taxon>Pseudomonadota</taxon>
        <taxon>Alphaproteobacteria</taxon>
        <taxon>Rhodobacterales</taxon>
        <taxon>Paracoccaceae</taxon>
        <taxon>Histidinibacterium</taxon>
    </lineage>
</organism>
<feature type="transmembrane region" description="Helical" evidence="1">
    <location>
        <begin position="88"/>
        <end position="106"/>
    </location>
</feature>
<feature type="transmembrane region" description="Helical" evidence="1">
    <location>
        <begin position="6"/>
        <end position="28"/>
    </location>
</feature>
<evidence type="ECO:0000256" key="1">
    <source>
        <dbReference type="SAM" id="Phobius"/>
    </source>
</evidence>
<keyword evidence="1" id="KW-0472">Membrane</keyword>
<dbReference type="Proteomes" id="UP000268016">
    <property type="component" value="Unassembled WGS sequence"/>
</dbReference>
<gene>
    <name evidence="2" type="ORF">EAT49_09485</name>
</gene>
<keyword evidence="1" id="KW-1133">Transmembrane helix</keyword>
<dbReference type="OrthoDB" id="6119856at2"/>
<keyword evidence="3" id="KW-1185">Reference proteome</keyword>
<protein>
    <submittedName>
        <fullName evidence="2">AzlD domain-containing protein</fullName>
    </submittedName>
</protein>